<dbReference type="AlphaFoldDB" id="A0A2K3K0D5"/>
<accession>A0A2K3K0D5</accession>
<sequence>MSKGVTCDSNCVVLGLANYTLHSWQQACASTETEHHQQQHVVSAVLWQPSPSNYVKCNLDAALFVTEQMVGMRACLRDETDTFISAMTTKEDVNMSALEAEAWSLHQGLQWVAIIWATER</sequence>
<name>A0A2K3K0D5_TRIPR</name>
<evidence type="ECO:0000313" key="2">
    <source>
        <dbReference type="Proteomes" id="UP000236291"/>
    </source>
</evidence>
<protein>
    <recommendedName>
        <fullName evidence="3">RNase H type-1 domain-containing protein</fullName>
    </recommendedName>
</protein>
<evidence type="ECO:0000313" key="1">
    <source>
        <dbReference type="EMBL" id="PNX59759.1"/>
    </source>
</evidence>
<comment type="caution">
    <text evidence="1">The sequence shown here is derived from an EMBL/GenBank/DDBJ whole genome shotgun (WGS) entry which is preliminary data.</text>
</comment>
<organism evidence="1 2">
    <name type="scientific">Trifolium pratense</name>
    <name type="common">Red clover</name>
    <dbReference type="NCBI Taxonomy" id="57577"/>
    <lineage>
        <taxon>Eukaryota</taxon>
        <taxon>Viridiplantae</taxon>
        <taxon>Streptophyta</taxon>
        <taxon>Embryophyta</taxon>
        <taxon>Tracheophyta</taxon>
        <taxon>Spermatophyta</taxon>
        <taxon>Magnoliopsida</taxon>
        <taxon>eudicotyledons</taxon>
        <taxon>Gunneridae</taxon>
        <taxon>Pentapetalae</taxon>
        <taxon>rosids</taxon>
        <taxon>fabids</taxon>
        <taxon>Fabales</taxon>
        <taxon>Fabaceae</taxon>
        <taxon>Papilionoideae</taxon>
        <taxon>50 kb inversion clade</taxon>
        <taxon>NPAAA clade</taxon>
        <taxon>Hologalegina</taxon>
        <taxon>IRL clade</taxon>
        <taxon>Trifolieae</taxon>
        <taxon>Trifolium</taxon>
    </lineage>
</organism>
<proteinExistence type="predicted"/>
<dbReference type="Proteomes" id="UP000236291">
    <property type="component" value="Unassembled WGS sequence"/>
</dbReference>
<reference evidence="1 2" key="2">
    <citation type="journal article" date="2017" name="Front. Plant Sci.">
        <title>Gene Classification and Mining of Molecular Markers Useful in Red Clover (Trifolium pratense) Breeding.</title>
        <authorList>
            <person name="Istvanek J."/>
            <person name="Dluhosova J."/>
            <person name="Dluhos P."/>
            <person name="Patkova L."/>
            <person name="Nedelnik J."/>
            <person name="Repkova J."/>
        </authorList>
    </citation>
    <scope>NUCLEOTIDE SEQUENCE [LARGE SCALE GENOMIC DNA]</scope>
    <source>
        <strain evidence="2">cv. Tatra</strain>
        <tissue evidence="1">Young leaves</tissue>
    </source>
</reference>
<gene>
    <name evidence="1" type="ORF">L195_g051582</name>
</gene>
<dbReference type="InterPro" id="IPR053151">
    <property type="entry name" value="RNase_H-like"/>
</dbReference>
<dbReference type="PANTHER" id="PTHR47723:SF19">
    <property type="entry name" value="POLYNUCLEOTIDYL TRANSFERASE, RIBONUCLEASE H-LIKE SUPERFAMILY PROTEIN"/>
    <property type="match status" value="1"/>
</dbReference>
<dbReference type="EMBL" id="ASHM01081365">
    <property type="protein sequence ID" value="PNX59759.1"/>
    <property type="molecule type" value="Genomic_DNA"/>
</dbReference>
<dbReference type="PANTHER" id="PTHR47723">
    <property type="entry name" value="OS05G0353850 PROTEIN"/>
    <property type="match status" value="1"/>
</dbReference>
<evidence type="ECO:0008006" key="3">
    <source>
        <dbReference type="Google" id="ProtNLM"/>
    </source>
</evidence>
<reference evidence="1 2" key="1">
    <citation type="journal article" date="2014" name="Am. J. Bot.">
        <title>Genome assembly and annotation for red clover (Trifolium pratense; Fabaceae).</title>
        <authorList>
            <person name="Istvanek J."/>
            <person name="Jaros M."/>
            <person name="Krenek A."/>
            <person name="Repkova J."/>
        </authorList>
    </citation>
    <scope>NUCLEOTIDE SEQUENCE [LARGE SCALE GENOMIC DNA]</scope>
    <source>
        <strain evidence="2">cv. Tatra</strain>
        <tissue evidence="1">Young leaves</tissue>
    </source>
</reference>